<dbReference type="PANTHER" id="PTHR34145:SF28">
    <property type="entry name" value="F-BOX DOMAIN-CONTAINING PROTEIN"/>
    <property type="match status" value="1"/>
</dbReference>
<protein>
    <recommendedName>
        <fullName evidence="1">F-box domain-containing protein</fullName>
    </recommendedName>
</protein>
<dbReference type="InterPro" id="IPR055411">
    <property type="entry name" value="LRR_FXL15/At3g58940/PEG3-like"/>
</dbReference>
<feature type="domain" description="F-box" evidence="1">
    <location>
        <begin position="22"/>
        <end position="70"/>
    </location>
</feature>
<accession>A0A7C9F131</accession>
<reference evidence="2" key="1">
    <citation type="journal article" date="2013" name="J. Plant Res.">
        <title>Effect of fungi and light on seed germination of three Opuntia species from semiarid lands of central Mexico.</title>
        <authorList>
            <person name="Delgado-Sanchez P."/>
            <person name="Jimenez-Bremont J.F."/>
            <person name="Guerrero-Gonzalez Mde L."/>
            <person name="Flores J."/>
        </authorList>
    </citation>
    <scope>NUCLEOTIDE SEQUENCE</scope>
    <source>
        <tissue evidence="2">Cladode</tissue>
    </source>
</reference>
<dbReference type="Gene3D" id="3.80.10.10">
    <property type="entry name" value="Ribonuclease Inhibitor"/>
    <property type="match status" value="1"/>
</dbReference>
<dbReference type="Pfam" id="PF23622">
    <property type="entry name" value="LRR_At1g61320_AtMIF1"/>
    <property type="match status" value="1"/>
</dbReference>
<dbReference type="Pfam" id="PF24758">
    <property type="entry name" value="LRR_At5g56370"/>
    <property type="match status" value="1"/>
</dbReference>
<dbReference type="PANTHER" id="PTHR34145">
    <property type="entry name" value="OS02G0105600 PROTEIN"/>
    <property type="match status" value="1"/>
</dbReference>
<sequence length="668" mass="77230">METRRRARERMRLEHGRMLETEDRLSNLPQHLVEEIISRLPSRSIAWMSTLYKKWAYLLESFPGLFFDEEEFEYKSDRQNDVRLHQFVSKYMSRQTPILIQEIRIGTTPFRRTKFNHQVGLCMKLVDLSRIRVLDLKFRLNQLLTGCHCYAIPGAVFSQGAQLTILELEGCRLENIDAVNVPLLKTVSMTCVHISDETLFKLVAMSCNLESLELQHCYELRSFRIASSSLERLGVSNCRHMETFYLDCPHLWYLKCKGREVHEVGRDQEISYLWTSSCVLRDVEFTCVDLGAEMLDHIFSSSTHVKSLTMRSCKVEGGLKALPQDLKHLQLDNTYVPELLGLSTVESFSYGRHSQPSLVYPFNCLTLYGAIVRFVQLKSLTLQEDLPSSDKSLESILEFCDELHSLYLICCRNLRYPRIISSTLKILSVKSSKHVQLECEIEAPNLLSFEFEGRQIQFSRVVVSHELRAKLQFEEFFWSYDLMFSNRVQYVRMFNEARLLMLSNKFAKCELTPAQAAVPSWNCCGQMKVSASFQIMDCKRFLSELLCLPFYPTTLFLDIKLVGAPISDDSSTFFELKFYGHCQQGTMQQGEGHDCIRDHVYAVSVQIREGPFLALELSKFLLHKAMHLMKLKVHVSYQLPAEIRPALISRVTAMKQLCKDVKLSCARV</sequence>
<reference evidence="2" key="2">
    <citation type="submission" date="2020-07" db="EMBL/GenBank/DDBJ databases">
        <authorList>
            <person name="Vera ALvarez R."/>
            <person name="Arias-Moreno D.M."/>
            <person name="Jimenez-Jacinto V."/>
            <person name="Jimenez-Bremont J.F."/>
            <person name="Swaminathan K."/>
            <person name="Moose S.P."/>
            <person name="Guerrero-Gonzalez M.L."/>
            <person name="Marino-Ramirez L."/>
            <person name="Landsman D."/>
            <person name="Rodriguez-Kessler M."/>
            <person name="Delgado-Sanchez P."/>
        </authorList>
    </citation>
    <scope>NUCLEOTIDE SEQUENCE</scope>
    <source>
        <tissue evidence="2">Cladode</tissue>
    </source>
</reference>
<dbReference type="SUPFAM" id="SSF81383">
    <property type="entry name" value="F-box domain"/>
    <property type="match status" value="1"/>
</dbReference>
<dbReference type="PROSITE" id="PS50181">
    <property type="entry name" value="FBOX"/>
    <property type="match status" value="1"/>
</dbReference>
<dbReference type="AlphaFoldDB" id="A0A7C9F131"/>
<dbReference type="Pfam" id="PF00646">
    <property type="entry name" value="F-box"/>
    <property type="match status" value="1"/>
</dbReference>
<dbReference type="InterPro" id="IPR001810">
    <property type="entry name" value="F-box_dom"/>
</dbReference>
<dbReference type="InterPro" id="IPR053772">
    <property type="entry name" value="At1g61320/At1g61330-like"/>
</dbReference>
<organism evidence="2">
    <name type="scientific">Opuntia streptacantha</name>
    <name type="common">Prickly pear cactus</name>
    <name type="synonym">Opuntia cardona</name>
    <dbReference type="NCBI Taxonomy" id="393608"/>
    <lineage>
        <taxon>Eukaryota</taxon>
        <taxon>Viridiplantae</taxon>
        <taxon>Streptophyta</taxon>
        <taxon>Embryophyta</taxon>
        <taxon>Tracheophyta</taxon>
        <taxon>Spermatophyta</taxon>
        <taxon>Magnoliopsida</taxon>
        <taxon>eudicotyledons</taxon>
        <taxon>Gunneridae</taxon>
        <taxon>Pentapetalae</taxon>
        <taxon>Caryophyllales</taxon>
        <taxon>Cactineae</taxon>
        <taxon>Cactaceae</taxon>
        <taxon>Opuntioideae</taxon>
        <taxon>Opuntia</taxon>
    </lineage>
</organism>
<evidence type="ECO:0000313" key="2">
    <source>
        <dbReference type="EMBL" id="MBA4670724.1"/>
    </source>
</evidence>
<dbReference type="InterPro" id="IPR032675">
    <property type="entry name" value="LRR_dom_sf"/>
</dbReference>
<evidence type="ECO:0000259" key="1">
    <source>
        <dbReference type="PROSITE" id="PS50181"/>
    </source>
</evidence>
<proteinExistence type="predicted"/>
<dbReference type="EMBL" id="GISG01248469">
    <property type="protein sequence ID" value="MBA4670724.1"/>
    <property type="molecule type" value="Transcribed_RNA"/>
</dbReference>
<dbReference type="InterPro" id="IPR036047">
    <property type="entry name" value="F-box-like_dom_sf"/>
</dbReference>
<dbReference type="SUPFAM" id="SSF52047">
    <property type="entry name" value="RNI-like"/>
    <property type="match status" value="1"/>
</dbReference>
<name>A0A7C9F131_OPUST</name>
<dbReference type="InterPro" id="IPR055357">
    <property type="entry name" value="LRR_At1g61320_AtMIF1"/>
</dbReference>